<evidence type="ECO:0000256" key="5">
    <source>
        <dbReference type="ARBA" id="ARBA00023146"/>
    </source>
</evidence>
<evidence type="ECO:0000313" key="7">
    <source>
        <dbReference type="EMBL" id="ERS98030.1"/>
    </source>
</evidence>
<accession>U7PU84</accession>
<name>U7PU84_SPOS1</name>
<evidence type="ECO:0000256" key="3">
    <source>
        <dbReference type="ARBA" id="ARBA00022840"/>
    </source>
</evidence>
<keyword evidence="4" id="KW-0648">Protein biosynthesis</keyword>
<protein>
    <recommendedName>
        <fullName evidence="6">Aminoacyl-tRNA synthetase class I anticodon-binding domain-containing protein</fullName>
    </recommendedName>
</protein>
<keyword evidence="8" id="KW-1185">Reference proteome</keyword>
<dbReference type="Gene3D" id="1.10.10.350">
    <property type="match status" value="1"/>
</dbReference>
<dbReference type="GO" id="GO:0004812">
    <property type="term" value="F:aminoacyl-tRNA ligase activity"/>
    <property type="evidence" value="ECO:0007669"/>
    <property type="project" value="UniProtKB-KW"/>
</dbReference>
<keyword evidence="1" id="KW-0436">Ligase</keyword>
<keyword evidence="3" id="KW-0067">ATP-binding</keyword>
<sequence length="149" mass="16732">MALSNPSLENDRIVDEYISDPVLQLVRETEAKRQRPSADGLQGQLTDRNSLSLLGEPIFQLLPYEGNLDDGHIRNRIHTIQTTLGDITKRVTYREAEGTPVAAGYKFLRWGLLGLNKGPQISHLMEYLGRSETLSRVRLASTVTDSRLD</sequence>
<dbReference type="GO" id="GO:0005524">
    <property type="term" value="F:ATP binding"/>
    <property type="evidence" value="ECO:0007669"/>
    <property type="project" value="UniProtKB-KW"/>
</dbReference>
<evidence type="ECO:0000256" key="4">
    <source>
        <dbReference type="ARBA" id="ARBA00022917"/>
    </source>
</evidence>
<gene>
    <name evidence="7" type="ORF">HMPREF1624_04808</name>
</gene>
<dbReference type="InterPro" id="IPR020751">
    <property type="entry name" value="aa-tRNA-synth_I_codon-bd_sub2"/>
</dbReference>
<dbReference type="GO" id="GO:0006412">
    <property type="term" value="P:translation"/>
    <property type="evidence" value="ECO:0007669"/>
    <property type="project" value="UniProtKB-KW"/>
</dbReference>
<keyword evidence="5" id="KW-0030">Aminoacyl-tRNA synthetase</keyword>
<reference evidence="8" key="1">
    <citation type="journal article" date="2014" name="Genome Announc.">
        <title>Genome sequence of the pathogenic fungus Sporothrix schenckii (ATCC 58251).</title>
        <authorList>
            <person name="Cuomo C.A."/>
            <person name="Rodriguez-Del Valle N."/>
            <person name="Perez-Sanchez L."/>
            <person name="Abouelleil A."/>
            <person name="Goldberg J."/>
            <person name="Young S."/>
            <person name="Zeng Q."/>
            <person name="Birren B.W."/>
        </authorList>
    </citation>
    <scope>NUCLEOTIDE SEQUENCE [LARGE SCALE GENOMIC DNA]</scope>
    <source>
        <strain evidence="8">ATCC 58251 / de Perez 2211183</strain>
    </source>
</reference>
<evidence type="ECO:0000256" key="1">
    <source>
        <dbReference type="ARBA" id="ARBA00022598"/>
    </source>
</evidence>
<dbReference type="Pfam" id="PF19269">
    <property type="entry name" value="Anticodon_2"/>
    <property type="match status" value="1"/>
</dbReference>
<dbReference type="OrthoDB" id="428822at2759"/>
<dbReference type="InterPro" id="IPR008925">
    <property type="entry name" value="aa_tRNA-synth_I_cd-bd_sf"/>
</dbReference>
<evidence type="ECO:0000256" key="2">
    <source>
        <dbReference type="ARBA" id="ARBA00022741"/>
    </source>
</evidence>
<evidence type="ECO:0000313" key="8">
    <source>
        <dbReference type="Proteomes" id="UP000018087"/>
    </source>
</evidence>
<dbReference type="Proteomes" id="UP000018087">
    <property type="component" value="Unassembled WGS sequence"/>
</dbReference>
<organism evidence="7 8">
    <name type="scientific">Sporothrix schenckii (strain ATCC 58251 / de Perez 2211183)</name>
    <name type="common">Rose-picker's disease fungus</name>
    <dbReference type="NCBI Taxonomy" id="1391915"/>
    <lineage>
        <taxon>Eukaryota</taxon>
        <taxon>Fungi</taxon>
        <taxon>Dikarya</taxon>
        <taxon>Ascomycota</taxon>
        <taxon>Pezizomycotina</taxon>
        <taxon>Sordariomycetes</taxon>
        <taxon>Sordariomycetidae</taxon>
        <taxon>Ophiostomatales</taxon>
        <taxon>Ophiostomataceae</taxon>
        <taxon>Sporothrix</taxon>
    </lineage>
</organism>
<proteinExistence type="predicted"/>
<dbReference type="EMBL" id="KI440846">
    <property type="protein sequence ID" value="ERS98030.1"/>
    <property type="molecule type" value="Genomic_DNA"/>
</dbReference>
<dbReference type="SUPFAM" id="SSF48163">
    <property type="entry name" value="An anticodon-binding domain of class I aminoacyl-tRNA synthetases"/>
    <property type="match status" value="1"/>
</dbReference>
<dbReference type="InterPro" id="IPR045462">
    <property type="entry name" value="aa-tRNA-synth_I_cd-bd"/>
</dbReference>
<evidence type="ECO:0000259" key="6">
    <source>
        <dbReference type="Pfam" id="PF19269"/>
    </source>
</evidence>
<dbReference type="GO" id="GO:0000049">
    <property type="term" value="F:tRNA binding"/>
    <property type="evidence" value="ECO:0007669"/>
    <property type="project" value="InterPro"/>
</dbReference>
<feature type="domain" description="Aminoacyl-tRNA synthetase class I anticodon-binding" evidence="6">
    <location>
        <begin position="95"/>
        <end position="139"/>
    </location>
</feature>
<dbReference type="AlphaFoldDB" id="U7PU84"/>
<keyword evidence="2" id="KW-0547">Nucleotide-binding</keyword>
<dbReference type="HOGENOM" id="CLU_1750875_0_0_1"/>